<feature type="compositionally biased region" description="Polar residues" evidence="1">
    <location>
        <begin position="248"/>
        <end position="264"/>
    </location>
</feature>
<name>A0AAT9HYM5_9ACTN</name>
<proteinExistence type="predicted"/>
<reference evidence="2" key="2">
    <citation type="submission" date="2024-07" db="EMBL/GenBank/DDBJ databases">
        <title>Streptomyces haneummycinica sp. nov., a new antibiotic-producing actinobacterium isolated from marine sediment.</title>
        <authorList>
            <person name="Uemura M."/>
            <person name="Hamada M."/>
            <person name="Hirano S."/>
            <person name="Kobayashi K."/>
            <person name="Ohshiro T."/>
            <person name="Kobayashi T."/>
            <person name="Terahara T."/>
        </authorList>
    </citation>
    <scope>NUCLEOTIDE SEQUENCE</scope>
    <source>
        <strain evidence="2">KM77-8</strain>
    </source>
</reference>
<organism evidence="2">
    <name type="scientific">Streptomyces haneummycinicus</name>
    <dbReference type="NCBI Taxonomy" id="3074435"/>
    <lineage>
        <taxon>Bacteria</taxon>
        <taxon>Bacillati</taxon>
        <taxon>Actinomycetota</taxon>
        <taxon>Actinomycetes</taxon>
        <taxon>Kitasatosporales</taxon>
        <taxon>Streptomycetaceae</taxon>
        <taxon>Streptomyces</taxon>
    </lineage>
</organism>
<evidence type="ECO:0000256" key="1">
    <source>
        <dbReference type="SAM" id="MobiDB-lite"/>
    </source>
</evidence>
<protein>
    <submittedName>
        <fullName evidence="2">Uncharacterized protein</fullName>
    </submittedName>
</protein>
<feature type="region of interest" description="Disordered" evidence="1">
    <location>
        <begin position="238"/>
        <end position="264"/>
    </location>
</feature>
<dbReference type="EMBL" id="AP035768">
    <property type="protein sequence ID" value="BFO22367.1"/>
    <property type="molecule type" value="Genomic_DNA"/>
</dbReference>
<dbReference type="AlphaFoldDB" id="A0AAT9HYM5"/>
<accession>A0AAT9HYM5</accession>
<reference evidence="2" key="1">
    <citation type="submission" date="2024-06" db="EMBL/GenBank/DDBJ databases">
        <authorList>
            <consortium name="consrtm"/>
            <person name="Uemura M."/>
            <person name="Terahara T."/>
        </authorList>
    </citation>
    <scope>NUCLEOTIDE SEQUENCE</scope>
    <source>
        <strain evidence="2">KM77-8</strain>
    </source>
</reference>
<sequence length="264" mass="28886">MTEISQSQFRREAAEIALWEMSSPEPAAATMSLLSQFDSGNNDQGVGNNAVGDGSRLPDLGELSDFGSWESVAATIVHKAESVSGFDPGGTTFDLKAWNDFLTKFATIPLCLQYVYDYREANISSLSLKGAIDAVDDLVKSFMSPENYLGIVESIKKVGQLALSTERQTQKNSNQQIGCLSVHSSKLYLGAVRTTVSMEHKKGKGYEQLTQTLQVYRGYGVLDFDKCKRSADKLLGWDGKDVDDWANDTASASQQPNQSPAWDN</sequence>
<gene>
    <name evidence="2" type="ORF">SHKM778_87550</name>
</gene>
<evidence type="ECO:0000313" key="2">
    <source>
        <dbReference type="EMBL" id="BFO22367.1"/>
    </source>
</evidence>